<dbReference type="EMBL" id="JABCKI010000111">
    <property type="protein sequence ID" value="KAG5652616.1"/>
    <property type="molecule type" value="Genomic_DNA"/>
</dbReference>
<keyword evidence="6" id="KW-1185">Reference proteome</keyword>
<organism evidence="5 6">
    <name type="scientific">Sphagnurus paluster</name>
    <dbReference type="NCBI Taxonomy" id="117069"/>
    <lineage>
        <taxon>Eukaryota</taxon>
        <taxon>Fungi</taxon>
        <taxon>Dikarya</taxon>
        <taxon>Basidiomycota</taxon>
        <taxon>Agaricomycotina</taxon>
        <taxon>Agaricomycetes</taxon>
        <taxon>Agaricomycetidae</taxon>
        <taxon>Agaricales</taxon>
        <taxon>Tricholomatineae</taxon>
        <taxon>Lyophyllaceae</taxon>
        <taxon>Sphagnurus</taxon>
    </lineage>
</organism>
<evidence type="ECO:0000256" key="2">
    <source>
        <dbReference type="SAM" id="Phobius"/>
    </source>
</evidence>
<reference evidence="5" key="1">
    <citation type="submission" date="2021-02" db="EMBL/GenBank/DDBJ databases">
        <authorList>
            <person name="Nieuwenhuis M."/>
            <person name="Van De Peppel L.J.J."/>
        </authorList>
    </citation>
    <scope>NUCLEOTIDE SEQUENCE</scope>
    <source>
        <strain evidence="5">D49</strain>
    </source>
</reference>
<accession>A0A9P7KHF8</accession>
<feature type="compositionally biased region" description="Polar residues" evidence="1">
    <location>
        <begin position="696"/>
        <end position="708"/>
    </location>
</feature>
<name>A0A9P7KHF8_9AGAR</name>
<gene>
    <name evidence="5" type="ORF">H0H81_004345</name>
</gene>
<dbReference type="AlphaFoldDB" id="A0A9P7KHF8"/>
<comment type="caution">
    <text evidence="5">The sequence shown here is derived from an EMBL/GenBank/DDBJ whole genome shotgun (WGS) entry which is preliminary data.</text>
</comment>
<evidence type="ECO:0000313" key="6">
    <source>
        <dbReference type="Proteomes" id="UP000717328"/>
    </source>
</evidence>
<evidence type="ECO:0000259" key="4">
    <source>
        <dbReference type="SMART" id="SM00736"/>
    </source>
</evidence>
<feature type="region of interest" description="Disordered" evidence="1">
    <location>
        <begin position="642"/>
        <end position="800"/>
    </location>
</feature>
<keyword evidence="2" id="KW-1133">Transmembrane helix</keyword>
<dbReference type="GO" id="GO:0005509">
    <property type="term" value="F:calcium ion binding"/>
    <property type="evidence" value="ECO:0007669"/>
    <property type="project" value="InterPro"/>
</dbReference>
<feature type="compositionally biased region" description="Low complexity" evidence="1">
    <location>
        <begin position="720"/>
        <end position="732"/>
    </location>
</feature>
<dbReference type="Proteomes" id="UP000717328">
    <property type="component" value="Unassembled WGS sequence"/>
</dbReference>
<proteinExistence type="predicted"/>
<feature type="domain" description="Dystroglycan-type cadherin-like" evidence="4">
    <location>
        <begin position="31"/>
        <end position="116"/>
    </location>
</feature>
<protein>
    <recommendedName>
        <fullName evidence="4">Dystroglycan-type cadherin-like domain-containing protein</fullName>
    </recommendedName>
</protein>
<feature type="compositionally biased region" description="Pro residues" evidence="1">
    <location>
        <begin position="758"/>
        <end position="768"/>
    </location>
</feature>
<feature type="signal peptide" evidence="3">
    <location>
        <begin position="1"/>
        <end position="17"/>
    </location>
</feature>
<dbReference type="Gene3D" id="2.60.40.10">
    <property type="entry name" value="Immunoglobulins"/>
    <property type="match status" value="2"/>
</dbReference>
<dbReference type="Pfam" id="PF05345">
    <property type="entry name" value="He_PIG"/>
    <property type="match status" value="1"/>
</dbReference>
<dbReference type="SMART" id="SM00736">
    <property type="entry name" value="CADG"/>
    <property type="match status" value="1"/>
</dbReference>
<feature type="region of interest" description="Disordered" evidence="1">
    <location>
        <begin position="523"/>
        <end position="552"/>
    </location>
</feature>
<dbReference type="InterPro" id="IPR015919">
    <property type="entry name" value="Cadherin-like_sf"/>
</dbReference>
<dbReference type="OrthoDB" id="414243at2759"/>
<dbReference type="InterPro" id="IPR013783">
    <property type="entry name" value="Ig-like_fold"/>
</dbReference>
<keyword evidence="2" id="KW-0812">Transmembrane</keyword>
<keyword evidence="2" id="KW-0472">Membrane</keyword>
<feature type="transmembrane region" description="Helical" evidence="2">
    <location>
        <begin position="466"/>
        <end position="490"/>
    </location>
</feature>
<feature type="compositionally biased region" description="Basic and acidic residues" evidence="1">
    <location>
        <begin position="526"/>
        <end position="537"/>
    </location>
</feature>
<dbReference type="InterPro" id="IPR006644">
    <property type="entry name" value="Cadg"/>
</dbReference>
<sequence length="824" mass="88945">MLIPLFAVLALPVTVYSSRLAVVLPPDSQLPLIARVGKPYSWKLSENTFGPTTSALTYATSPLPPWLAFDPGSLNFRGTPSTEDEGYPQITITAKDSSSTVSSTFTLFVTSFPEPTLNLSIAQQFSAPAPSLSSVFILAPHSGIVTQNPSVRIPLGWSFSVGFEYETFLSERLVYYEARQRDGSALPEWMVFNSNAITVNGVVPKQMAINQPVVMPLSLYASDEEGYSSACVPFDFVLADHEISLATPSLPTINITTATSFTFTLSSPADFSGVLIDGKAIQPEDIMTLVIDTSQYNWLKYDHGSRTLSGDPGENTFPPGQSPPLLATITTTFNQSIRAPIFLALVPSYFSTCAIPPIQATPGDPIQFNLRQDYSNATEHDDAHLTAAFEPSEAGGYFRFDSDTGELTGTIPSGFSGSRITVTFTAYSRVTHSTSHSSLPIVLAPPENTKKGFHPTGLSKVAHGRLVLGLGITFGVVGGLCVFGGLLAIIRRCARPQDTAIGDEEGRGVWSEQDKKWYGIGVQQSRGRDWTKRDPNFTEKPGPSMNHHASHNAHDGIQEKYRNLGLGLRRVSERSQSESNGNDELSPRAVTKREFFKRLKETVRVVSDRAQGRKSSQGRPVIGKPILPAHNVYQIQHEAPLGSSSTFDEPLPSHLGSMMMTNSPSSSTEQSIPRRRADFAPPRLPGQVHFDDGLSRQPSSGSTSSNSLDVHGEEAIVQTASIRSGRSASGRSFMAEPPAVAGTRPRLVPFTSASRVPKPLPASSPPGLPQGESPSKRVVSQKAKVWKSNQKDTVATGGSSDEIVVSFHYNDSYGADQPNSANEG</sequence>
<keyword evidence="3" id="KW-0732">Signal</keyword>
<feature type="compositionally biased region" description="Low complexity" evidence="1">
    <location>
        <begin position="657"/>
        <end position="668"/>
    </location>
</feature>
<feature type="chain" id="PRO_5040139645" description="Dystroglycan-type cadherin-like domain-containing protein" evidence="3">
    <location>
        <begin position="18"/>
        <end position="824"/>
    </location>
</feature>
<evidence type="ECO:0000256" key="1">
    <source>
        <dbReference type="SAM" id="MobiDB-lite"/>
    </source>
</evidence>
<feature type="compositionally biased region" description="Polar residues" evidence="1">
    <location>
        <begin position="787"/>
        <end position="799"/>
    </location>
</feature>
<dbReference type="SUPFAM" id="SSF49313">
    <property type="entry name" value="Cadherin-like"/>
    <property type="match status" value="3"/>
</dbReference>
<evidence type="ECO:0000313" key="5">
    <source>
        <dbReference type="EMBL" id="KAG5652616.1"/>
    </source>
</evidence>
<reference evidence="5" key="2">
    <citation type="submission" date="2021-10" db="EMBL/GenBank/DDBJ databases">
        <title>Phylogenomics reveals ancestral predisposition of the termite-cultivated fungus Termitomyces towards a domesticated lifestyle.</title>
        <authorList>
            <person name="Auxier B."/>
            <person name="Grum-Grzhimaylo A."/>
            <person name="Cardenas M.E."/>
            <person name="Lodge J.D."/>
            <person name="Laessoe T."/>
            <person name="Pedersen O."/>
            <person name="Smith M.E."/>
            <person name="Kuyper T.W."/>
            <person name="Franco-Molano E.A."/>
            <person name="Baroni T.J."/>
            <person name="Aanen D.K."/>
        </authorList>
    </citation>
    <scope>NUCLEOTIDE SEQUENCE</scope>
    <source>
        <strain evidence="5">D49</strain>
    </source>
</reference>
<dbReference type="GO" id="GO:0016020">
    <property type="term" value="C:membrane"/>
    <property type="evidence" value="ECO:0007669"/>
    <property type="project" value="InterPro"/>
</dbReference>
<evidence type="ECO:0000256" key="3">
    <source>
        <dbReference type="SAM" id="SignalP"/>
    </source>
</evidence>